<feature type="compositionally biased region" description="Basic and acidic residues" evidence="1">
    <location>
        <begin position="19"/>
        <end position="52"/>
    </location>
</feature>
<evidence type="ECO:0000313" key="4">
    <source>
        <dbReference type="Proteomes" id="UP000030746"/>
    </source>
</evidence>
<dbReference type="Proteomes" id="UP000030746">
    <property type="component" value="Unassembled WGS sequence"/>
</dbReference>
<dbReference type="CTD" id="20241694"/>
<dbReference type="GO" id="GO:0005874">
    <property type="term" value="C:microtubule"/>
    <property type="evidence" value="ECO:0007669"/>
    <property type="project" value="InterPro"/>
</dbReference>
<proteinExistence type="predicted"/>
<feature type="domain" description="Centrosome and spindle pole-associated protein 1 C-terminal" evidence="2">
    <location>
        <begin position="446"/>
        <end position="499"/>
    </location>
</feature>
<dbReference type="PANTHER" id="PTHR21616">
    <property type="entry name" value="CENTROSOME SPINDLE POLE ASSOCIATED PROTEIN"/>
    <property type="match status" value="1"/>
</dbReference>
<evidence type="ECO:0000313" key="3">
    <source>
        <dbReference type="EMBL" id="ESP03587.1"/>
    </source>
</evidence>
<dbReference type="OrthoDB" id="6111615at2759"/>
<dbReference type="HOGENOM" id="CLU_480847_0_0_1"/>
<sequence length="567" mass="67065">MDVETYNDGGYNATLLIGESERSSAKRRRQEDYKQDLELQMREKNAARQREKLQDMRVNASGWLDPEKGPERLKPLGGHDFMTTKRVRESRAKPYHTLFALDQPRKLVAGQATIVERPQVQVVSPPVERRRPPLKIISPRPRVNKIWARERGARSPMAMPNLTVRDHSPPPPLHVRASSVPAMQLIEPPRRSFDIHPGIFYQPPAYPQQPMGMSYQPMYDMPASAPVNLVPPLTINQTSPRPLIINHQPIDSGHSPRYNPFQNDSGIIELKSVLQMSMKERARISEKRFIDLDKKLENERMRARLERENADHRRKLDRDREAEMRRARDQEAEHRRRMEELRREAEERRRQAERDRREAERLRLLALRQPRQEAAPNPDIRIIQPKSPDLYDIRLYRNQLREERRKIEALLNRKSEPNKGMDLRVIKQKRQQYALPKTPSTADLANRQNVAIFTDLKHREIPARKVFRGMFPEVPYTNKKLEWQQAALLKQQEQTIRGLQEYQITEEHYDEKERRRKWLEMYPWTPNITTGHYGRIQTSRSLDGYGDRSYRSYDDYDTDGLRLRGHR</sequence>
<protein>
    <recommendedName>
        <fullName evidence="2">Centrosome and spindle pole-associated protein 1 C-terminal domain-containing protein</fullName>
    </recommendedName>
</protein>
<dbReference type="InterPro" id="IPR026708">
    <property type="entry name" value="CSPP1"/>
</dbReference>
<keyword evidence="4" id="KW-1185">Reference proteome</keyword>
<evidence type="ECO:0000256" key="1">
    <source>
        <dbReference type="SAM" id="MobiDB-lite"/>
    </source>
</evidence>
<dbReference type="GO" id="GO:0032467">
    <property type="term" value="P:positive regulation of cytokinesis"/>
    <property type="evidence" value="ECO:0007669"/>
    <property type="project" value="InterPro"/>
</dbReference>
<accession>V4BBY7</accession>
<name>V4BBY7_LOTGI</name>
<dbReference type="GO" id="GO:0005813">
    <property type="term" value="C:centrosome"/>
    <property type="evidence" value="ECO:0007669"/>
    <property type="project" value="InterPro"/>
</dbReference>
<dbReference type="InterPro" id="IPR058191">
    <property type="entry name" value="CSPP1_C"/>
</dbReference>
<dbReference type="EMBL" id="KB199952">
    <property type="protein sequence ID" value="ESP03587.1"/>
    <property type="molecule type" value="Genomic_DNA"/>
</dbReference>
<dbReference type="KEGG" id="lgi:LOTGIDRAFT_171232"/>
<reference evidence="3 4" key="1">
    <citation type="journal article" date="2013" name="Nature">
        <title>Insights into bilaterian evolution from three spiralian genomes.</title>
        <authorList>
            <person name="Simakov O."/>
            <person name="Marletaz F."/>
            <person name="Cho S.J."/>
            <person name="Edsinger-Gonzales E."/>
            <person name="Havlak P."/>
            <person name="Hellsten U."/>
            <person name="Kuo D.H."/>
            <person name="Larsson T."/>
            <person name="Lv J."/>
            <person name="Arendt D."/>
            <person name="Savage R."/>
            <person name="Osoegawa K."/>
            <person name="de Jong P."/>
            <person name="Grimwood J."/>
            <person name="Chapman J.A."/>
            <person name="Shapiro H."/>
            <person name="Aerts A."/>
            <person name="Otillar R.P."/>
            <person name="Terry A.Y."/>
            <person name="Boore J.L."/>
            <person name="Grigoriev I.V."/>
            <person name="Lindberg D.R."/>
            <person name="Seaver E.C."/>
            <person name="Weisblat D.A."/>
            <person name="Putnam N.H."/>
            <person name="Rokhsar D.S."/>
        </authorList>
    </citation>
    <scope>NUCLEOTIDE SEQUENCE [LARGE SCALE GENOMIC DNA]</scope>
</reference>
<dbReference type="OMA" id="QGMAVNA"/>
<dbReference type="PANTHER" id="PTHR21616:SF2">
    <property type="entry name" value="CENTROSOME AND SPINDLE POLE-ASSOCIATED PROTEIN 1"/>
    <property type="match status" value="1"/>
</dbReference>
<feature type="region of interest" description="Disordered" evidence="1">
    <location>
        <begin position="309"/>
        <end position="355"/>
    </location>
</feature>
<dbReference type="RefSeq" id="XP_009045675.1">
    <property type="nucleotide sequence ID" value="XM_009047427.1"/>
</dbReference>
<evidence type="ECO:0000259" key="2">
    <source>
        <dbReference type="Pfam" id="PF24578"/>
    </source>
</evidence>
<feature type="region of interest" description="Disordered" evidence="1">
    <location>
        <begin position="1"/>
        <end position="52"/>
    </location>
</feature>
<organism evidence="3 4">
    <name type="scientific">Lottia gigantea</name>
    <name type="common">Giant owl limpet</name>
    <dbReference type="NCBI Taxonomy" id="225164"/>
    <lineage>
        <taxon>Eukaryota</taxon>
        <taxon>Metazoa</taxon>
        <taxon>Spiralia</taxon>
        <taxon>Lophotrochozoa</taxon>
        <taxon>Mollusca</taxon>
        <taxon>Gastropoda</taxon>
        <taxon>Patellogastropoda</taxon>
        <taxon>Lottioidea</taxon>
        <taxon>Lottiidae</taxon>
        <taxon>Lottia</taxon>
    </lineage>
</organism>
<dbReference type="GO" id="GO:0000922">
    <property type="term" value="C:spindle pole"/>
    <property type="evidence" value="ECO:0007669"/>
    <property type="project" value="InterPro"/>
</dbReference>
<dbReference type="GeneID" id="20241694"/>
<dbReference type="AlphaFoldDB" id="V4BBY7"/>
<gene>
    <name evidence="3" type="ORF">LOTGIDRAFT_171232</name>
</gene>
<dbReference type="Pfam" id="PF24578">
    <property type="entry name" value="CSPP1_C"/>
    <property type="match status" value="1"/>
</dbReference>